<evidence type="ECO:0000256" key="1">
    <source>
        <dbReference type="ARBA" id="ARBA00023002"/>
    </source>
</evidence>
<organism evidence="4 5">
    <name type="scientific">Rhizophlyctis rosea</name>
    <dbReference type="NCBI Taxonomy" id="64517"/>
    <lineage>
        <taxon>Eukaryota</taxon>
        <taxon>Fungi</taxon>
        <taxon>Fungi incertae sedis</taxon>
        <taxon>Chytridiomycota</taxon>
        <taxon>Chytridiomycota incertae sedis</taxon>
        <taxon>Chytridiomycetes</taxon>
        <taxon>Rhizophlyctidales</taxon>
        <taxon>Rhizophlyctidaceae</taxon>
        <taxon>Rhizophlyctis</taxon>
    </lineage>
</organism>
<dbReference type="AlphaFoldDB" id="A0AAD5SAK9"/>
<dbReference type="PANTHER" id="PTHR30466">
    <property type="entry name" value="FLAVIN REDUCTASE"/>
    <property type="match status" value="1"/>
</dbReference>
<evidence type="ECO:0000313" key="4">
    <source>
        <dbReference type="EMBL" id="KAJ3050849.1"/>
    </source>
</evidence>
<evidence type="ECO:0000313" key="5">
    <source>
        <dbReference type="Proteomes" id="UP001212841"/>
    </source>
</evidence>
<dbReference type="Pfam" id="PF01613">
    <property type="entry name" value="Flavin_Reduct"/>
    <property type="match status" value="1"/>
</dbReference>
<protein>
    <recommendedName>
        <fullName evidence="3">Flavin reductase like domain-containing protein</fullName>
    </recommendedName>
</protein>
<dbReference type="Proteomes" id="UP001212841">
    <property type="component" value="Unassembled WGS sequence"/>
</dbReference>
<evidence type="ECO:0000256" key="2">
    <source>
        <dbReference type="SAM" id="MobiDB-lite"/>
    </source>
</evidence>
<dbReference type="GO" id="GO:0042602">
    <property type="term" value="F:riboflavin reductase (NADPH) activity"/>
    <property type="evidence" value="ECO:0007669"/>
    <property type="project" value="TreeGrafter"/>
</dbReference>
<dbReference type="SUPFAM" id="SSF50475">
    <property type="entry name" value="FMN-binding split barrel"/>
    <property type="match status" value="1"/>
</dbReference>
<dbReference type="InterPro" id="IPR050268">
    <property type="entry name" value="NADH-dep_flavin_reductase"/>
</dbReference>
<sequence>MRKVPSQVVVVTATLPSNSSEARGMTCSSFTSVSLHPPTIQFCIRTPSSTSALLRSSPTFAVHILSLSQSHHASHFASPKVQRDFSQFPHHRLESGLPILDECVGVLLCKPKGWPVEVGDHEVWFGEVVEILKEDPTKDPLVYYQQSYRSVGDELFIDAFENATLSFNQWTHRAHLRFVMPYNLCLLCIVIDLLTSMQNGMDILAIRRNNHESPSTRQVRSSQIITATKHQSHSNGGIREGILNFNKANAHLITHRYNETITKFFVHLINLALNADYQNATQTPRTQSNTDNEEIDEDEDDDFASFLERYPFLEDRKLMYMFYSKEVLHSEEAAERYVLRVLLVEAKEKED</sequence>
<feature type="compositionally biased region" description="Polar residues" evidence="2">
    <location>
        <begin position="280"/>
        <end position="290"/>
    </location>
</feature>
<feature type="region of interest" description="Disordered" evidence="2">
    <location>
        <begin position="280"/>
        <end position="299"/>
    </location>
</feature>
<comment type="caution">
    <text evidence="4">The sequence shown here is derived from an EMBL/GenBank/DDBJ whole genome shotgun (WGS) entry which is preliminary data.</text>
</comment>
<dbReference type="Gene3D" id="2.30.110.10">
    <property type="entry name" value="Electron Transport, Fmn-binding Protein, Chain A"/>
    <property type="match status" value="1"/>
</dbReference>
<dbReference type="InterPro" id="IPR002563">
    <property type="entry name" value="Flavin_Rdtase-like_dom"/>
</dbReference>
<proteinExistence type="predicted"/>
<dbReference type="GO" id="GO:0010181">
    <property type="term" value="F:FMN binding"/>
    <property type="evidence" value="ECO:0007669"/>
    <property type="project" value="InterPro"/>
</dbReference>
<dbReference type="SMART" id="SM00903">
    <property type="entry name" value="Flavin_Reduct"/>
    <property type="match status" value="1"/>
</dbReference>
<dbReference type="EMBL" id="JADGJD010000464">
    <property type="protein sequence ID" value="KAJ3050849.1"/>
    <property type="molecule type" value="Genomic_DNA"/>
</dbReference>
<accession>A0AAD5SAK9</accession>
<gene>
    <name evidence="4" type="ORF">HK097_008167</name>
</gene>
<feature type="domain" description="Flavin reductase like" evidence="3">
    <location>
        <begin position="1"/>
        <end position="150"/>
    </location>
</feature>
<evidence type="ECO:0000259" key="3">
    <source>
        <dbReference type="SMART" id="SM00903"/>
    </source>
</evidence>
<name>A0AAD5SAK9_9FUNG</name>
<dbReference type="PANTHER" id="PTHR30466:SF1">
    <property type="entry name" value="FMN REDUCTASE (NADH) RUTF"/>
    <property type="match status" value="1"/>
</dbReference>
<keyword evidence="1" id="KW-0560">Oxidoreductase</keyword>
<reference evidence="4" key="1">
    <citation type="submission" date="2020-05" db="EMBL/GenBank/DDBJ databases">
        <title>Phylogenomic resolution of chytrid fungi.</title>
        <authorList>
            <person name="Stajich J.E."/>
            <person name="Amses K."/>
            <person name="Simmons R."/>
            <person name="Seto K."/>
            <person name="Myers J."/>
            <person name="Bonds A."/>
            <person name="Quandt C.A."/>
            <person name="Barry K."/>
            <person name="Liu P."/>
            <person name="Grigoriev I."/>
            <person name="Longcore J.E."/>
            <person name="James T.Y."/>
        </authorList>
    </citation>
    <scope>NUCLEOTIDE SEQUENCE</scope>
    <source>
        <strain evidence="4">JEL0318</strain>
    </source>
</reference>
<dbReference type="InterPro" id="IPR012349">
    <property type="entry name" value="Split_barrel_FMN-bd"/>
</dbReference>
<keyword evidence="5" id="KW-1185">Reference proteome</keyword>